<keyword evidence="5" id="KW-0472">Membrane</keyword>
<evidence type="ECO:0000256" key="2">
    <source>
        <dbReference type="ARBA" id="ARBA00004533"/>
    </source>
</evidence>
<dbReference type="InterPro" id="IPR050469">
    <property type="entry name" value="Diguanylate_Cyclase"/>
</dbReference>
<evidence type="ECO:0000256" key="3">
    <source>
        <dbReference type="ARBA" id="ARBA00012528"/>
    </source>
</evidence>
<dbReference type="RefSeq" id="WP_309761959.1">
    <property type="nucleotide sequence ID" value="NZ_JAVJAF010000001.1"/>
</dbReference>
<evidence type="ECO:0000313" key="7">
    <source>
        <dbReference type="EMBL" id="MDR6236946.1"/>
    </source>
</evidence>
<accession>A0AAJ2BSQ9</accession>
<protein>
    <recommendedName>
        <fullName evidence="3">diguanylate cyclase</fullName>
        <ecNumber evidence="3">2.7.7.65</ecNumber>
    </recommendedName>
</protein>
<dbReference type="Gene3D" id="3.30.70.270">
    <property type="match status" value="1"/>
</dbReference>
<dbReference type="CDD" id="cd01949">
    <property type="entry name" value="GGDEF"/>
    <property type="match status" value="1"/>
</dbReference>
<proteinExistence type="predicted"/>
<comment type="subcellular location">
    <subcellularLocation>
        <location evidence="2">Cell inner membrane</location>
    </subcellularLocation>
</comment>
<feature type="transmembrane region" description="Helical" evidence="5">
    <location>
        <begin position="94"/>
        <end position="113"/>
    </location>
</feature>
<dbReference type="AlphaFoldDB" id="A0AAJ2BSQ9"/>
<dbReference type="GO" id="GO:0043709">
    <property type="term" value="P:cell adhesion involved in single-species biofilm formation"/>
    <property type="evidence" value="ECO:0007669"/>
    <property type="project" value="TreeGrafter"/>
</dbReference>
<comment type="catalytic activity">
    <reaction evidence="4">
        <text>2 GTP = 3',3'-c-di-GMP + 2 diphosphate</text>
        <dbReference type="Rhea" id="RHEA:24898"/>
        <dbReference type="ChEBI" id="CHEBI:33019"/>
        <dbReference type="ChEBI" id="CHEBI:37565"/>
        <dbReference type="ChEBI" id="CHEBI:58805"/>
        <dbReference type="EC" id="2.7.7.65"/>
    </reaction>
</comment>
<feature type="transmembrane region" description="Helical" evidence="5">
    <location>
        <begin position="119"/>
        <end position="140"/>
    </location>
</feature>
<organism evidence="7 8">
    <name type="scientific">Pseudomonas oryzihabitans</name>
    <dbReference type="NCBI Taxonomy" id="47885"/>
    <lineage>
        <taxon>Bacteria</taxon>
        <taxon>Pseudomonadati</taxon>
        <taxon>Pseudomonadota</taxon>
        <taxon>Gammaproteobacteria</taxon>
        <taxon>Pseudomonadales</taxon>
        <taxon>Pseudomonadaceae</taxon>
        <taxon>Pseudomonas</taxon>
    </lineage>
</organism>
<feature type="domain" description="GGDEF" evidence="6">
    <location>
        <begin position="246"/>
        <end position="378"/>
    </location>
</feature>
<feature type="transmembrane region" description="Helical" evidence="5">
    <location>
        <begin position="6"/>
        <end position="25"/>
    </location>
</feature>
<keyword evidence="5" id="KW-1133">Transmembrane helix</keyword>
<dbReference type="GO" id="GO:0005886">
    <property type="term" value="C:plasma membrane"/>
    <property type="evidence" value="ECO:0007669"/>
    <property type="project" value="UniProtKB-SubCell"/>
</dbReference>
<evidence type="ECO:0000256" key="5">
    <source>
        <dbReference type="SAM" id="Phobius"/>
    </source>
</evidence>
<dbReference type="PROSITE" id="PS50887">
    <property type="entry name" value="GGDEF"/>
    <property type="match status" value="1"/>
</dbReference>
<feature type="transmembrane region" description="Helical" evidence="5">
    <location>
        <begin position="64"/>
        <end position="82"/>
    </location>
</feature>
<dbReference type="GO" id="GO:0052621">
    <property type="term" value="F:diguanylate cyclase activity"/>
    <property type="evidence" value="ECO:0007669"/>
    <property type="project" value="UniProtKB-EC"/>
</dbReference>
<gene>
    <name evidence="7" type="ORF">QE440_004687</name>
</gene>
<feature type="transmembrane region" description="Helical" evidence="5">
    <location>
        <begin position="152"/>
        <end position="171"/>
    </location>
</feature>
<evidence type="ECO:0000256" key="1">
    <source>
        <dbReference type="ARBA" id="ARBA00001946"/>
    </source>
</evidence>
<dbReference type="SUPFAM" id="SSF55073">
    <property type="entry name" value="Nucleotide cyclase"/>
    <property type="match status" value="1"/>
</dbReference>
<dbReference type="InterPro" id="IPR000160">
    <property type="entry name" value="GGDEF_dom"/>
</dbReference>
<name>A0AAJ2BSQ9_9PSED</name>
<feature type="transmembrane region" description="Helical" evidence="5">
    <location>
        <begin position="183"/>
        <end position="205"/>
    </location>
</feature>
<feature type="transmembrane region" description="Helical" evidence="5">
    <location>
        <begin position="37"/>
        <end position="58"/>
    </location>
</feature>
<dbReference type="EMBL" id="JAVJAF010000001">
    <property type="protein sequence ID" value="MDR6236946.1"/>
    <property type="molecule type" value="Genomic_DNA"/>
</dbReference>
<comment type="cofactor">
    <cofactor evidence="1">
        <name>Mg(2+)</name>
        <dbReference type="ChEBI" id="CHEBI:18420"/>
    </cofactor>
</comment>
<evidence type="ECO:0000259" key="6">
    <source>
        <dbReference type="PROSITE" id="PS50887"/>
    </source>
</evidence>
<dbReference type="SMART" id="SM00267">
    <property type="entry name" value="GGDEF"/>
    <property type="match status" value="1"/>
</dbReference>
<dbReference type="GO" id="GO:1902201">
    <property type="term" value="P:negative regulation of bacterial-type flagellum-dependent cell motility"/>
    <property type="evidence" value="ECO:0007669"/>
    <property type="project" value="TreeGrafter"/>
</dbReference>
<evidence type="ECO:0000313" key="8">
    <source>
        <dbReference type="Proteomes" id="UP001268036"/>
    </source>
</evidence>
<dbReference type="Proteomes" id="UP001268036">
    <property type="component" value="Unassembled WGS sequence"/>
</dbReference>
<dbReference type="NCBIfam" id="TIGR00254">
    <property type="entry name" value="GGDEF"/>
    <property type="match status" value="1"/>
</dbReference>
<comment type="caution">
    <text evidence="7">The sequence shown here is derived from an EMBL/GenBank/DDBJ whole genome shotgun (WGS) entry which is preliminary data.</text>
</comment>
<dbReference type="InterPro" id="IPR043128">
    <property type="entry name" value="Rev_trsase/Diguanyl_cyclase"/>
</dbReference>
<sequence length="381" mass="40935">MLYTLVTSSSIVVISLLFGAGLLVAWREFGLQRHVALWALSFMAAAVGHGLRIAGGLWVAQQGLLAMLACHASIASFALLAWGFRLRVRRDSRLVIGCWLGSLLVITAVWYGQLAEWRTFSRIGTAAVDALMIAIVLATLRRTRGTARILQGYLLLYGLYIVSVGITAWLARPGGEVGNQVFIIVLSIGTPTGMIGSGILTLLIVSADLAAELRRQARTDALTGLLNRRGLEERAEELLSGAVRQQPLAVAIADLDHFKSINDRLGHAAGDDVLRRFALHLREELGSQGVAGRLGGEEFVLLLPGFSGDAAYRLIDALRAGVPSRFTASHPQLDQVSASFGIALLAPGDSWSATLARADAALYRAKHEGRNRVLLDDQTLA</sequence>
<evidence type="ECO:0000256" key="4">
    <source>
        <dbReference type="ARBA" id="ARBA00034247"/>
    </source>
</evidence>
<dbReference type="FunFam" id="3.30.70.270:FF:000001">
    <property type="entry name" value="Diguanylate cyclase domain protein"/>
    <property type="match status" value="1"/>
</dbReference>
<dbReference type="PANTHER" id="PTHR45138">
    <property type="entry name" value="REGULATORY COMPONENTS OF SENSORY TRANSDUCTION SYSTEM"/>
    <property type="match status" value="1"/>
</dbReference>
<dbReference type="EC" id="2.7.7.65" evidence="3"/>
<dbReference type="PANTHER" id="PTHR45138:SF9">
    <property type="entry name" value="DIGUANYLATE CYCLASE DGCM-RELATED"/>
    <property type="match status" value="1"/>
</dbReference>
<dbReference type="InterPro" id="IPR029787">
    <property type="entry name" value="Nucleotide_cyclase"/>
</dbReference>
<dbReference type="Pfam" id="PF00990">
    <property type="entry name" value="GGDEF"/>
    <property type="match status" value="1"/>
</dbReference>
<reference evidence="7" key="1">
    <citation type="submission" date="2023-08" db="EMBL/GenBank/DDBJ databases">
        <title>Functional and genomic diversity of the sorghum phyllosphere microbiome.</title>
        <authorList>
            <person name="Shade A."/>
        </authorList>
    </citation>
    <scope>NUCLEOTIDE SEQUENCE</scope>
    <source>
        <strain evidence="7">SORGH_AS_0201</strain>
    </source>
</reference>
<keyword evidence="5" id="KW-0812">Transmembrane</keyword>